<dbReference type="Proteomes" id="UP001226867">
    <property type="component" value="Unassembled WGS sequence"/>
</dbReference>
<feature type="transmembrane region" description="Helical" evidence="1">
    <location>
        <begin position="272"/>
        <end position="292"/>
    </location>
</feature>
<gene>
    <name evidence="3" type="ORF">J2W36_004157</name>
</gene>
<keyword evidence="4" id="KW-1185">Reference proteome</keyword>
<sequence length="340" mass="38552">MALMVLGFNTSGISTDDARQENLVAGLIERYDKRLPGSGQASHQGRLSEVYREAIELNGGSLVSAGGWVTAIGLIGGVASVSIGHEHFFDPIRNGRYFSFFLFQIATPFAVFLIGLYFEMFSPSEMPIYFDRLRRKVYYVHQGKRKRFLLFGPTTVEARTADWSLVDCELHAKMGGSTTSFRRTFHLLFLVRASATDPTIVDSFVLPSVEFPGAMWEYIRGYMEAGMPPLKAGEVSPTKGPQGIKGFDMVEALKQRRKDYWRDWKEFPWTQLWQHLALPLFVVFFVVNRFVVWTAQTVTWPKEIEDALGAPITEADLSVDTRHTLRVAATDEDPYEGRRR</sequence>
<comment type="caution">
    <text evidence="3">The sequence shown here is derived from an EMBL/GenBank/DDBJ whole genome shotgun (WGS) entry which is preliminary data.</text>
</comment>
<keyword evidence="1" id="KW-0472">Membrane</keyword>
<evidence type="ECO:0000259" key="2">
    <source>
        <dbReference type="Pfam" id="PF20455"/>
    </source>
</evidence>
<evidence type="ECO:0000256" key="1">
    <source>
        <dbReference type="SAM" id="Phobius"/>
    </source>
</evidence>
<feature type="transmembrane region" description="Helical" evidence="1">
    <location>
        <begin position="65"/>
        <end position="85"/>
    </location>
</feature>
<dbReference type="EMBL" id="JAUSRO010000014">
    <property type="protein sequence ID" value="MDP9901887.1"/>
    <property type="molecule type" value="Genomic_DNA"/>
</dbReference>
<name>A0ABT9SC01_9BURK</name>
<protein>
    <recommendedName>
        <fullName evidence="2">DUF6708 domain-containing protein</fullName>
    </recommendedName>
</protein>
<evidence type="ECO:0000313" key="3">
    <source>
        <dbReference type="EMBL" id="MDP9901887.1"/>
    </source>
</evidence>
<evidence type="ECO:0000313" key="4">
    <source>
        <dbReference type="Proteomes" id="UP001226867"/>
    </source>
</evidence>
<accession>A0ABT9SC01</accession>
<keyword evidence="1" id="KW-0812">Transmembrane</keyword>
<reference evidence="3 4" key="1">
    <citation type="submission" date="2023-07" db="EMBL/GenBank/DDBJ databases">
        <title>Sorghum-associated microbial communities from plants grown in Nebraska, USA.</title>
        <authorList>
            <person name="Schachtman D."/>
        </authorList>
    </citation>
    <scope>NUCLEOTIDE SEQUENCE [LARGE SCALE GENOMIC DNA]</scope>
    <source>
        <strain evidence="3 4">DS1607</strain>
    </source>
</reference>
<feature type="domain" description="DUF6708" evidence="2">
    <location>
        <begin position="111"/>
        <end position="306"/>
    </location>
</feature>
<keyword evidence="1" id="KW-1133">Transmembrane helix</keyword>
<dbReference type="Pfam" id="PF20455">
    <property type="entry name" value="DUF6708"/>
    <property type="match status" value="1"/>
</dbReference>
<feature type="transmembrane region" description="Helical" evidence="1">
    <location>
        <begin position="97"/>
        <end position="118"/>
    </location>
</feature>
<dbReference type="InterPro" id="IPR046554">
    <property type="entry name" value="DUF6708"/>
</dbReference>
<proteinExistence type="predicted"/>
<organism evidence="3 4">
    <name type="scientific">Variovorax ginsengisoli</name>
    <dbReference type="NCBI Taxonomy" id="363844"/>
    <lineage>
        <taxon>Bacteria</taxon>
        <taxon>Pseudomonadati</taxon>
        <taxon>Pseudomonadota</taxon>
        <taxon>Betaproteobacteria</taxon>
        <taxon>Burkholderiales</taxon>
        <taxon>Comamonadaceae</taxon>
        <taxon>Variovorax</taxon>
    </lineage>
</organism>